<organism evidence="5 6">
    <name type="scientific">Triticum turgidum subsp. durum</name>
    <name type="common">Durum wheat</name>
    <name type="synonym">Triticum durum</name>
    <dbReference type="NCBI Taxonomy" id="4567"/>
    <lineage>
        <taxon>Eukaryota</taxon>
        <taxon>Viridiplantae</taxon>
        <taxon>Streptophyta</taxon>
        <taxon>Embryophyta</taxon>
        <taxon>Tracheophyta</taxon>
        <taxon>Spermatophyta</taxon>
        <taxon>Magnoliopsida</taxon>
        <taxon>Liliopsida</taxon>
        <taxon>Poales</taxon>
        <taxon>Poaceae</taxon>
        <taxon>BOP clade</taxon>
        <taxon>Pooideae</taxon>
        <taxon>Triticodae</taxon>
        <taxon>Triticeae</taxon>
        <taxon>Triticinae</taxon>
        <taxon>Triticum</taxon>
    </lineage>
</organism>
<feature type="domain" description="PROP1-like PPR" evidence="4">
    <location>
        <begin position="603"/>
        <end position="766"/>
    </location>
</feature>
<dbReference type="PROSITE" id="PS51375">
    <property type="entry name" value="PPR"/>
    <property type="match status" value="5"/>
</dbReference>
<dbReference type="InterPro" id="IPR011990">
    <property type="entry name" value="TPR-like_helical_dom_sf"/>
</dbReference>
<dbReference type="Pfam" id="PF01535">
    <property type="entry name" value="PPR"/>
    <property type="match status" value="1"/>
</dbReference>
<evidence type="ECO:0000256" key="3">
    <source>
        <dbReference type="PROSITE-ProRule" id="PRU00708"/>
    </source>
</evidence>
<keyword evidence="6" id="KW-1185">Reference proteome</keyword>
<feature type="repeat" description="PPR" evidence="3">
    <location>
        <begin position="599"/>
        <end position="633"/>
    </location>
</feature>
<feature type="repeat" description="PPR" evidence="3">
    <location>
        <begin position="521"/>
        <end position="555"/>
    </location>
</feature>
<protein>
    <recommendedName>
        <fullName evidence="4">PROP1-like PPR domain-containing protein</fullName>
    </recommendedName>
</protein>
<evidence type="ECO:0000313" key="5">
    <source>
        <dbReference type="EMBL" id="VAH03483.1"/>
    </source>
</evidence>
<feature type="repeat" description="PPR" evidence="3">
    <location>
        <begin position="704"/>
        <end position="738"/>
    </location>
</feature>
<proteinExistence type="predicted"/>
<gene>
    <name evidence="5" type="ORF">TRITD_1Av1G068360</name>
</gene>
<evidence type="ECO:0000256" key="1">
    <source>
        <dbReference type="ARBA" id="ARBA00022737"/>
    </source>
</evidence>
<evidence type="ECO:0000256" key="2">
    <source>
        <dbReference type="ARBA" id="ARBA00022946"/>
    </source>
</evidence>
<dbReference type="NCBIfam" id="TIGR00756">
    <property type="entry name" value="PPR"/>
    <property type="match status" value="3"/>
</dbReference>
<feature type="repeat" description="PPR" evidence="3">
    <location>
        <begin position="669"/>
        <end position="703"/>
    </location>
</feature>
<dbReference type="Proteomes" id="UP000324705">
    <property type="component" value="Chromosome 1A"/>
</dbReference>
<dbReference type="Pfam" id="PF17177">
    <property type="entry name" value="PPR_long"/>
    <property type="match status" value="1"/>
</dbReference>
<keyword evidence="1" id="KW-0677">Repeat</keyword>
<feature type="repeat" description="PPR" evidence="3">
    <location>
        <begin position="459"/>
        <end position="493"/>
    </location>
</feature>
<dbReference type="FunFam" id="1.25.40.10:FF:000678">
    <property type="entry name" value="Pentatricopeptide repeat-containing protein MRL1 chloroplastic"/>
    <property type="match status" value="1"/>
</dbReference>
<accession>A0A9R0Q6B4</accession>
<evidence type="ECO:0000313" key="6">
    <source>
        <dbReference type="Proteomes" id="UP000324705"/>
    </source>
</evidence>
<dbReference type="Gramene" id="TRITD1Av1G068360.12">
    <property type="protein sequence ID" value="TRITD1Av1G068360.12"/>
    <property type="gene ID" value="TRITD1Av1G068360"/>
</dbReference>
<sequence length="977" mass="106655">MEVSASASTPQALTLLTSPPCFLSLYPSARRHGRAGGGGLLLRPPPQRRLELRYRARRPVACSLSGSSSTALDVLGGSVVAAAALLAALQLVWLRWRGAMHRESPEVLHTQVKSNVNKALGTTTQSVHDSNDACCATHENSFSELSISEGMIINELECRASISCIYPVNKTTQAVSVTNPGAMLHTLVDVSRQEEVGCSTSAEKRNSTKKVMDVLATSYSGPPGQHKSKYVSNRIGWQGGLSYQFLSLSELQKDAQNGNGLGDSQTNSNNAHLLRCHQSNDDENIDLTSLSSFKRTVECPLNFVPQASIGNLFRPRKAIEFADSYVGGSHLTPGKLALFACLREGPASKQQKAVKDHDDAKTIGWSISDILNKENLDKFIPATTAGINGTVDTSDYMRRYKSSLTDGRLKDCVDLLESMEQKGLLDTKKIHHASFLSACKKQRAVMEAVRFCRLIENPKMSTFNMLLSVCANSKDFEGALQVMVLLKEAGLKPDCKLYTTLISTCAKCGKVDAMFEKVKPDRVVFNALISACGESGAVARAFDVLSEMTAESSESKGCKPILPDHVTVGALMKTCIQAGQADRAREVYKMLQEYSIKGTPEVYTIALRSCSLTGDLGFALKIYEDMNKIGVQPDEMFLSALVDVAGHARRADAAFEIIKDVRAKGFHVGIMAYSSCMGACCNAKDWKKALQLFEEIKAIKLIPTVPMMNALITSLCDGDQVLKAAEVLNEMKELRVRPNEITYSVLCVACERNGEAQLALDLFEQLKVDGTGLNPTIVGCLTGLCLQMFSYDLSLGNIIVRFNQGKPQIDNKWTSSAIMVFRQAITAGLLPSSDVLSQVLGCLRFPHDSSLKTTFIDNMGISCDMPHHPNTNSLLEGFGEYDIRAFSVLEEGGLLGAVASTSTKYSQIVIDARKSNIYTAEVSLLSTFKSLKHRLAAVQGYQMLQFYYPPKRNKLILMKGRKHLNLLEESGKQLAPC</sequence>
<dbReference type="PANTHER" id="PTHR47935:SF1">
    <property type="entry name" value="PENTATRICOPEPTIDE REPEAT-CONTAINING PROTEIN MRL1, CHLOROPLASTIC"/>
    <property type="match status" value="1"/>
</dbReference>
<dbReference type="InterPro" id="IPR033443">
    <property type="entry name" value="PROP1-like_PPR_dom"/>
</dbReference>
<name>A0A9R0Q6B4_TRITD</name>
<keyword evidence="2" id="KW-0809">Transit peptide</keyword>
<dbReference type="AlphaFoldDB" id="A0A9R0Q6B4"/>
<dbReference type="Gene3D" id="1.25.40.10">
    <property type="entry name" value="Tetratricopeptide repeat domain"/>
    <property type="match status" value="3"/>
</dbReference>
<dbReference type="PANTHER" id="PTHR47935">
    <property type="entry name" value="PENTATRICOPEPTIDE REPEAT-CONTAINING PROTEIN MRL1, CHLOROPLASTIC"/>
    <property type="match status" value="1"/>
</dbReference>
<dbReference type="EMBL" id="LT934111">
    <property type="protein sequence ID" value="VAH03483.1"/>
    <property type="molecule type" value="Genomic_DNA"/>
</dbReference>
<evidence type="ECO:0000259" key="4">
    <source>
        <dbReference type="Pfam" id="PF17177"/>
    </source>
</evidence>
<dbReference type="Pfam" id="PF13812">
    <property type="entry name" value="PPR_3"/>
    <property type="match status" value="1"/>
</dbReference>
<dbReference type="FunFam" id="1.25.40.10:FF:000542">
    <property type="entry name" value="Pentatricopeptide repeat-containing protein MRL1, chloroplastic isoform X1"/>
    <property type="match status" value="1"/>
</dbReference>
<dbReference type="InterPro" id="IPR053303">
    <property type="entry name" value="Chloroplast_PPR"/>
</dbReference>
<dbReference type="InterPro" id="IPR002885">
    <property type="entry name" value="PPR_rpt"/>
</dbReference>
<reference evidence="5 6" key="1">
    <citation type="submission" date="2017-09" db="EMBL/GenBank/DDBJ databases">
        <authorList>
            <consortium name="International Durum Wheat Genome Sequencing Consortium (IDWGSC)"/>
            <person name="Milanesi L."/>
        </authorList>
    </citation>
    <scope>NUCLEOTIDE SEQUENCE [LARGE SCALE GENOMIC DNA]</scope>
    <source>
        <strain evidence="6">cv. Svevo</strain>
    </source>
</reference>